<proteinExistence type="predicted"/>
<dbReference type="AlphaFoldDB" id="A0A2D4HFB4"/>
<reference evidence="1" key="2">
    <citation type="submission" date="2017-11" db="EMBL/GenBank/DDBJ databases">
        <title>Coralsnake Venomics: Analyses of Venom Gland Transcriptomes and Proteomes of Six Brazilian Taxa.</title>
        <authorList>
            <person name="Aird S.D."/>
            <person name="Jorge da Silva N."/>
            <person name="Qiu L."/>
            <person name="Villar-Briones A."/>
            <person name="Aparecida-Saddi V."/>
            <person name="Campos-Telles M.P."/>
            <person name="Grau M."/>
            <person name="Mikheyev A.S."/>
        </authorList>
    </citation>
    <scope>NUCLEOTIDE SEQUENCE</scope>
    <source>
        <tissue evidence="1">Venom_gland</tissue>
    </source>
</reference>
<accession>A0A2D4HFB4</accession>
<sequence length="106" mass="12202">MEIMVSVVVLSQERLVMFTSFKWETTAGKTGRSLEERNEKKSRWQLQSCNRHLDFLTHVPWIPLPTRSSKQTLFYFSRLKKKVISLGLSSTASSYVDTSVFLEALG</sequence>
<evidence type="ECO:0000313" key="1">
    <source>
        <dbReference type="EMBL" id="LAA70651.1"/>
    </source>
</evidence>
<protein>
    <submittedName>
        <fullName evidence="1">Uncharacterized protein</fullName>
    </submittedName>
</protein>
<name>A0A2D4HFB4_MICLE</name>
<reference evidence="1" key="1">
    <citation type="submission" date="2017-07" db="EMBL/GenBank/DDBJ databases">
        <authorList>
            <person name="Mikheyev A."/>
            <person name="Grau M."/>
        </authorList>
    </citation>
    <scope>NUCLEOTIDE SEQUENCE</scope>
    <source>
        <tissue evidence="1">Venom_gland</tissue>
    </source>
</reference>
<dbReference type="EMBL" id="IACK01027938">
    <property type="protein sequence ID" value="LAA70651.1"/>
    <property type="molecule type" value="Transcribed_RNA"/>
</dbReference>
<organism evidence="1">
    <name type="scientific">Micrurus lemniscatus lemniscatus</name>
    <dbReference type="NCBI Taxonomy" id="129467"/>
    <lineage>
        <taxon>Eukaryota</taxon>
        <taxon>Metazoa</taxon>
        <taxon>Chordata</taxon>
        <taxon>Craniata</taxon>
        <taxon>Vertebrata</taxon>
        <taxon>Euteleostomi</taxon>
        <taxon>Lepidosauria</taxon>
        <taxon>Squamata</taxon>
        <taxon>Bifurcata</taxon>
        <taxon>Unidentata</taxon>
        <taxon>Episquamata</taxon>
        <taxon>Toxicofera</taxon>
        <taxon>Serpentes</taxon>
        <taxon>Colubroidea</taxon>
        <taxon>Elapidae</taxon>
        <taxon>Elapinae</taxon>
        <taxon>Micrurus</taxon>
    </lineage>
</organism>